<keyword evidence="1" id="KW-1133">Transmembrane helix</keyword>
<keyword evidence="1" id="KW-0472">Membrane</keyword>
<feature type="transmembrane region" description="Helical" evidence="1">
    <location>
        <begin position="164"/>
        <end position="184"/>
    </location>
</feature>
<feature type="transmembrane region" description="Helical" evidence="1">
    <location>
        <begin position="121"/>
        <end position="143"/>
    </location>
</feature>
<comment type="caution">
    <text evidence="2">The sequence shown here is derived from an EMBL/GenBank/DDBJ whole genome shotgun (WGS) entry which is preliminary data.</text>
</comment>
<keyword evidence="1" id="KW-0812">Transmembrane</keyword>
<feature type="transmembrane region" description="Helical" evidence="1">
    <location>
        <begin position="78"/>
        <end position="101"/>
    </location>
</feature>
<keyword evidence="3" id="KW-1185">Reference proteome</keyword>
<feature type="transmembrane region" description="Helical" evidence="1">
    <location>
        <begin position="12"/>
        <end position="28"/>
    </location>
</feature>
<dbReference type="Pfam" id="PF20108">
    <property type="entry name" value="DUF6498"/>
    <property type="match status" value="1"/>
</dbReference>
<dbReference type="RefSeq" id="WP_311333079.1">
    <property type="nucleotide sequence ID" value="NZ_JAVRHZ010000005.1"/>
</dbReference>
<proteinExistence type="predicted"/>
<evidence type="ECO:0000313" key="2">
    <source>
        <dbReference type="EMBL" id="MDT0556124.1"/>
    </source>
</evidence>
<name>A0ABU2YEQ0_9FLAO</name>
<gene>
    <name evidence="2" type="ORF">RM538_08920</name>
</gene>
<dbReference type="Proteomes" id="UP001254488">
    <property type="component" value="Unassembled WGS sequence"/>
</dbReference>
<evidence type="ECO:0000313" key="3">
    <source>
        <dbReference type="Proteomes" id="UP001254488"/>
    </source>
</evidence>
<dbReference type="EMBL" id="JAVRHZ010000005">
    <property type="protein sequence ID" value="MDT0556124.1"/>
    <property type="molecule type" value="Genomic_DNA"/>
</dbReference>
<organism evidence="2 3">
    <name type="scientific">Patiriisocius hiemis</name>
    <dbReference type="NCBI Taxonomy" id="3075604"/>
    <lineage>
        <taxon>Bacteria</taxon>
        <taxon>Pseudomonadati</taxon>
        <taxon>Bacteroidota</taxon>
        <taxon>Flavobacteriia</taxon>
        <taxon>Flavobacteriales</taxon>
        <taxon>Flavobacteriaceae</taxon>
        <taxon>Patiriisocius</taxon>
    </lineage>
</organism>
<feature type="transmembrane region" description="Helical" evidence="1">
    <location>
        <begin position="34"/>
        <end position="57"/>
    </location>
</feature>
<sequence length="242" mass="28052">MVQNIFSFTKYNYLIWVNAAFLIVLLLLDKADALTIVFAYFLETIIIGILHVIKLWLCVKYGKSDSSENQNGVSGYGIIPFFMIHYGMFVAIQSIFAFSFFDSKIPEIKSGFNLIENYSYLLSQEGIQIIVASLFITNLSYFYNNFLIHKKYQDYKPSSLLFKPYGRIFIQQFVVILAGFFFVLTAADMAAAILLIGFRLIIDLSIVSIRKDSKPFESFVKKHSNSYEHYLKMKEEYQKYSE</sequence>
<dbReference type="InterPro" id="IPR045466">
    <property type="entry name" value="DUF6498"/>
</dbReference>
<reference evidence="2 3" key="1">
    <citation type="submission" date="2023-09" db="EMBL/GenBank/DDBJ databases">
        <authorList>
            <person name="Rey-Velasco X."/>
        </authorList>
    </citation>
    <scope>NUCLEOTIDE SEQUENCE [LARGE SCALE GENOMIC DNA]</scope>
    <source>
        <strain evidence="2 3">W242</strain>
    </source>
</reference>
<evidence type="ECO:0000256" key="1">
    <source>
        <dbReference type="SAM" id="Phobius"/>
    </source>
</evidence>
<protein>
    <submittedName>
        <fullName evidence="2">DUF6498-containing protein</fullName>
    </submittedName>
</protein>
<accession>A0ABU2YEQ0</accession>